<evidence type="ECO:0000256" key="1">
    <source>
        <dbReference type="SAM" id="MobiDB-lite"/>
    </source>
</evidence>
<dbReference type="Pfam" id="PF04672">
    <property type="entry name" value="Methyltransf_19"/>
    <property type="match status" value="1"/>
</dbReference>
<dbReference type="Proteomes" id="UP000199645">
    <property type="component" value="Unassembled WGS sequence"/>
</dbReference>
<keyword evidence="2" id="KW-0808">Transferase</keyword>
<name>A0A1I2G592_9ACTN</name>
<dbReference type="STRING" id="35752.SAMN05421541_106202"/>
<dbReference type="Gene3D" id="3.40.50.150">
    <property type="entry name" value="Vaccinia Virus protein VP39"/>
    <property type="match status" value="1"/>
</dbReference>
<dbReference type="GO" id="GO:0032259">
    <property type="term" value="P:methylation"/>
    <property type="evidence" value="ECO:0007669"/>
    <property type="project" value="UniProtKB-KW"/>
</dbReference>
<protein>
    <submittedName>
        <fullName evidence="2">S-adenosyl methyltransferase</fullName>
    </submittedName>
</protein>
<feature type="region of interest" description="Disordered" evidence="1">
    <location>
        <begin position="1"/>
        <end position="20"/>
    </location>
</feature>
<dbReference type="PIRSF" id="PIRSF017393">
    <property type="entry name" value="MTase_SAV2177"/>
    <property type="match status" value="1"/>
</dbReference>
<dbReference type="RefSeq" id="WP_239143447.1">
    <property type="nucleotide sequence ID" value="NZ_BOMT01000023.1"/>
</dbReference>
<reference evidence="2 3" key="1">
    <citation type="submission" date="2016-10" db="EMBL/GenBank/DDBJ databases">
        <authorList>
            <person name="de Groot N.N."/>
        </authorList>
    </citation>
    <scope>NUCLEOTIDE SEQUENCE [LARGE SCALE GENOMIC DNA]</scope>
    <source>
        <strain evidence="2 3">DSM 43019</strain>
    </source>
</reference>
<organism evidence="2 3">
    <name type="scientific">Actinoplanes philippinensis</name>
    <dbReference type="NCBI Taxonomy" id="35752"/>
    <lineage>
        <taxon>Bacteria</taxon>
        <taxon>Bacillati</taxon>
        <taxon>Actinomycetota</taxon>
        <taxon>Actinomycetes</taxon>
        <taxon>Micromonosporales</taxon>
        <taxon>Micromonosporaceae</taxon>
        <taxon>Actinoplanes</taxon>
    </lineage>
</organism>
<dbReference type="SUPFAM" id="SSF53335">
    <property type="entry name" value="S-adenosyl-L-methionine-dependent methyltransferases"/>
    <property type="match status" value="1"/>
</dbReference>
<dbReference type="EMBL" id="FONV01000006">
    <property type="protein sequence ID" value="SFF12279.1"/>
    <property type="molecule type" value="Genomic_DNA"/>
</dbReference>
<dbReference type="InterPro" id="IPR006764">
    <property type="entry name" value="SAM_dep_MeTrfase_SAV2177_type"/>
</dbReference>
<proteinExistence type="predicted"/>
<sequence>MTDSAAEARPPSIDSSRPHPARRYNYWLGGKDHFAADRESGDQIAAVMPSIRTAALANRAFLGRAARHIALQGVRQFLDIGTGIPAPGNTHEIVQAVDPRARIVYVDNDPLVLTHARALMSGTPGTITYLDADLRDPAAILDHKDLHALLDLTEPVGLLLVAVLHFVRDDEDPDGVVATLLDRLPAGSWVAASHATWEHTPAEVVAELQKSNRDGRFVPRDGDRFRALFDSRVQIAEPGVVSVADWHNDDPGRAPAADVMCNALVGRKR</sequence>
<evidence type="ECO:0000313" key="3">
    <source>
        <dbReference type="Proteomes" id="UP000199645"/>
    </source>
</evidence>
<dbReference type="GO" id="GO:0008168">
    <property type="term" value="F:methyltransferase activity"/>
    <property type="evidence" value="ECO:0007669"/>
    <property type="project" value="UniProtKB-KW"/>
</dbReference>
<evidence type="ECO:0000313" key="2">
    <source>
        <dbReference type="EMBL" id="SFF12279.1"/>
    </source>
</evidence>
<accession>A0A1I2G592</accession>
<keyword evidence="3" id="KW-1185">Reference proteome</keyword>
<dbReference type="InterPro" id="IPR029063">
    <property type="entry name" value="SAM-dependent_MTases_sf"/>
</dbReference>
<dbReference type="AlphaFoldDB" id="A0A1I2G592"/>
<gene>
    <name evidence="2" type="ORF">SAMN05421541_106202</name>
</gene>
<keyword evidence="2" id="KW-0489">Methyltransferase</keyword>